<accession>A0ABP8V1F2</accession>
<gene>
    <name evidence="1" type="ORF">GCM10023116_19180</name>
</gene>
<proteinExistence type="predicted"/>
<dbReference type="Proteomes" id="UP001500604">
    <property type="component" value="Unassembled WGS sequence"/>
</dbReference>
<dbReference type="EMBL" id="BAABFL010000226">
    <property type="protein sequence ID" value="GAA4649642.1"/>
    <property type="molecule type" value="Genomic_DNA"/>
</dbReference>
<evidence type="ECO:0000313" key="2">
    <source>
        <dbReference type="Proteomes" id="UP001500604"/>
    </source>
</evidence>
<comment type="caution">
    <text evidence="1">The sequence shown here is derived from an EMBL/GenBank/DDBJ whole genome shotgun (WGS) entry which is preliminary data.</text>
</comment>
<organism evidence="1 2">
    <name type="scientific">Kistimonas scapharcae</name>
    <dbReference type="NCBI Taxonomy" id="1036133"/>
    <lineage>
        <taxon>Bacteria</taxon>
        <taxon>Pseudomonadati</taxon>
        <taxon>Pseudomonadota</taxon>
        <taxon>Gammaproteobacteria</taxon>
        <taxon>Oceanospirillales</taxon>
        <taxon>Endozoicomonadaceae</taxon>
        <taxon>Kistimonas</taxon>
    </lineage>
</organism>
<name>A0ABP8V1F2_9GAMM</name>
<reference evidence="2" key="1">
    <citation type="journal article" date="2019" name="Int. J. Syst. Evol. Microbiol.">
        <title>The Global Catalogue of Microorganisms (GCM) 10K type strain sequencing project: providing services to taxonomists for standard genome sequencing and annotation.</title>
        <authorList>
            <consortium name="The Broad Institute Genomics Platform"/>
            <consortium name="The Broad Institute Genome Sequencing Center for Infectious Disease"/>
            <person name="Wu L."/>
            <person name="Ma J."/>
        </authorList>
    </citation>
    <scope>NUCLEOTIDE SEQUENCE [LARGE SCALE GENOMIC DNA]</scope>
    <source>
        <strain evidence="2">JCM 17805</strain>
    </source>
</reference>
<sequence>MPRKDIKHSPYSRSEKQLTSWLKEQKRGTGQGLEYIPGLYTNEIESAKKNNFKERVSGKYSKTPVQTTWQPA</sequence>
<evidence type="ECO:0000313" key="1">
    <source>
        <dbReference type="EMBL" id="GAA4649642.1"/>
    </source>
</evidence>
<dbReference type="RefSeq" id="WP_345195587.1">
    <property type="nucleotide sequence ID" value="NZ_BAABFL010000226.1"/>
</dbReference>
<evidence type="ECO:0008006" key="3">
    <source>
        <dbReference type="Google" id="ProtNLM"/>
    </source>
</evidence>
<protein>
    <recommendedName>
        <fullName evidence="3">Transposase</fullName>
    </recommendedName>
</protein>
<keyword evidence="2" id="KW-1185">Reference proteome</keyword>